<keyword evidence="2" id="KW-1185">Reference proteome</keyword>
<comment type="caution">
    <text evidence="1">The sequence shown here is derived from an EMBL/GenBank/DDBJ whole genome shotgun (WGS) entry which is preliminary data.</text>
</comment>
<sequence length="183" mass="20085">MALKAPLVRVDRDEDGTWSFFGPGSDETSTRSTTLGGVVDAWPHVAGLTDLNNGSSAVWHWAQHGWAVGGGCTCGQCSDPVAADLDRQSWPDALPPNRPVLVERRVLSGEVRLSDLRQEDGNLLVLGPGEQQRTAEEMVAIAIVDVVRRWPHSMHALRALQEGRGMEWNPEALNWQEYELVPA</sequence>
<accession>A0ABT1JI98</accession>
<proteinExistence type="predicted"/>
<reference evidence="1 2" key="1">
    <citation type="submission" date="2022-06" db="EMBL/GenBank/DDBJ databases">
        <title>Genomic Encyclopedia of Type Strains, Phase I: the one thousand microbial genomes (KMG-I) project.</title>
        <authorList>
            <person name="Kyrpides N."/>
        </authorList>
    </citation>
    <scope>NUCLEOTIDE SEQUENCE [LARGE SCALE GENOMIC DNA]</scope>
    <source>
        <strain evidence="1 2">DSM 43889</strain>
    </source>
</reference>
<gene>
    <name evidence="1" type="ORF">G443_002505</name>
</gene>
<organism evidence="1 2">
    <name type="scientific">Actinoalloteichus caeruleus DSM 43889</name>
    <dbReference type="NCBI Taxonomy" id="1120930"/>
    <lineage>
        <taxon>Bacteria</taxon>
        <taxon>Bacillati</taxon>
        <taxon>Actinomycetota</taxon>
        <taxon>Actinomycetes</taxon>
        <taxon>Pseudonocardiales</taxon>
        <taxon>Pseudonocardiaceae</taxon>
        <taxon>Actinoalloteichus</taxon>
        <taxon>Actinoalloteichus cyanogriseus</taxon>
    </lineage>
</organism>
<name>A0ABT1JI98_ACTCY</name>
<dbReference type="Proteomes" id="UP000791080">
    <property type="component" value="Unassembled WGS sequence"/>
</dbReference>
<evidence type="ECO:0000313" key="1">
    <source>
        <dbReference type="EMBL" id="MCP2332235.1"/>
    </source>
</evidence>
<dbReference type="EMBL" id="AUBJ02000001">
    <property type="protein sequence ID" value="MCP2332235.1"/>
    <property type="molecule type" value="Genomic_DNA"/>
</dbReference>
<evidence type="ECO:0000313" key="2">
    <source>
        <dbReference type="Proteomes" id="UP000791080"/>
    </source>
</evidence>
<protein>
    <submittedName>
        <fullName evidence="1">Uncharacterized protein</fullName>
    </submittedName>
</protein>